<protein>
    <recommendedName>
        <fullName evidence="4">Glucosyl transferase GtrII</fullName>
    </recommendedName>
</protein>
<feature type="transmembrane region" description="Helical" evidence="1">
    <location>
        <begin position="115"/>
        <end position="132"/>
    </location>
</feature>
<reference evidence="3" key="1">
    <citation type="submission" date="2017-08" db="EMBL/GenBank/DDBJ databases">
        <authorList>
            <person name="Varghese N."/>
            <person name="Submissions S."/>
        </authorList>
    </citation>
    <scope>NUCLEOTIDE SEQUENCE [LARGE SCALE GENOMIC DNA]</scope>
    <source>
        <strain evidence="3">AP-Melu-1000-B4</strain>
    </source>
</reference>
<evidence type="ECO:0000313" key="2">
    <source>
        <dbReference type="EMBL" id="SNX29597.1"/>
    </source>
</evidence>
<organism evidence="2 3">
    <name type="scientific">Polynucleobacter meluiroseus</name>
    <dbReference type="NCBI Taxonomy" id="1938814"/>
    <lineage>
        <taxon>Bacteria</taxon>
        <taxon>Pseudomonadati</taxon>
        <taxon>Pseudomonadota</taxon>
        <taxon>Betaproteobacteria</taxon>
        <taxon>Burkholderiales</taxon>
        <taxon>Burkholderiaceae</taxon>
        <taxon>Polynucleobacter</taxon>
    </lineage>
</organism>
<proteinExistence type="predicted"/>
<evidence type="ECO:0000313" key="3">
    <source>
        <dbReference type="Proteomes" id="UP000218069"/>
    </source>
</evidence>
<keyword evidence="1" id="KW-1133">Transmembrane helix</keyword>
<feature type="transmembrane region" description="Helical" evidence="1">
    <location>
        <begin position="9"/>
        <end position="27"/>
    </location>
</feature>
<evidence type="ECO:0008006" key="4">
    <source>
        <dbReference type="Google" id="ProtNLM"/>
    </source>
</evidence>
<feature type="transmembrane region" description="Helical" evidence="1">
    <location>
        <begin position="302"/>
        <end position="325"/>
    </location>
</feature>
<feature type="transmembrane region" description="Helical" evidence="1">
    <location>
        <begin position="199"/>
        <end position="216"/>
    </location>
</feature>
<feature type="transmembrane region" description="Helical" evidence="1">
    <location>
        <begin position="173"/>
        <end position="193"/>
    </location>
</feature>
<dbReference type="AlphaFoldDB" id="A0A240E310"/>
<evidence type="ECO:0000256" key="1">
    <source>
        <dbReference type="SAM" id="Phobius"/>
    </source>
</evidence>
<feature type="transmembrane region" description="Helical" evidence="1">
    <location>
        <begin position="371"/>
        <end position="391"/>
    </location>
</feature>
<keyword evidence="1" id="KW-0472">Membrane</keyword>
<keyword evidence="1" id="KW-0812">Transmembrane</keyword>
<accession>A0A240E310</accession>
<gene>
    <name evidence="2" type="ORF">SAMN06295945_1977</name>
</gene>
<feature type="transmembrane region" description="Helical" evidence="1">
    <location>
        <begin position="228"/>
        <end position="249"/>
    </location>
</feature>
<name>A0A240E310_9BURK</name>
<sequence length="505" mass="56799">MIQDSNKMYYLCYLYVFLLLFFVIFNIDSMWNWSGDLAHHYALAYRISEQWSKNTLGDPSLGDMTFYPNGSHIIVAIIGNLIHSVFLALQIATLTSYGLVWLFIIILFANLPKNMATSALVALSVLVIINSLTKNFDTHGHEIVANFFFSQLVGQSVLYGSIIFAIKIEKWGGIFYSTAALIIMMLINAKIHLLPSIEMLGLIFGLLITHIVFERSQTMQAHLTKRKIIFAVIIMTASVFALLIHPSFLAMAKLSTNDGSMLSAASYPFGILTFCFLVTISSLKLFRLWLKMHKQKYEVPVLKYLALYGGVLTILCLTQYILTFFGLGSDYAVKKYIFGLTSILFIQISIIFGSFIIHSSNLSILKISSKLVNYFPLILISAFLITLFFNVPYVKSMSISNIVLYERKIVNLSDTLLPLPENNKYNVVVGLNDLPNTINYMLSIAITKTPMELAISDVLAKNDLNNLSNYSYVITSKGNKKYNLFNCESISNGSILIIPAKCLER</sequence>
<dbReference type="EMBL" id="OANS01000007">
    <property type="protein sequence ID" value="SNX29597.1"/>
    <property type="molecule type" value="Genomic_DNA"/>
</dbReference>
<dbReference type="RefSeq" id="WP_096674822.1">
    <property type="nucleotide sequence ID" value="NZ_OANS01000007.1"/>
</dbReference>
<feature type="transmembrane region" description="Helical" evidence="1">
    <location>
        <begin position="85"/>
        <end position="108"/>
    </location>
</feature>
<dbReference type="OrthoDB" id="1814621at2"/>
<feature type="transmembrane region" description="Helical" evidence="1">
    <location>
        <begin position="337"/>
        <end position="359"/>
    </location>
</feature>
<feature type="transmembrane region" description="Helical" evidence="1">
    <location>
        <begin position="269"/>
        <end position="290"/>
    </location>
</feature>
<feature type="transmembrane region" description="Helical" evidence="1">
    <location>
        <begin position="144"/>
        <end position="166"/>
    </location>
</feature>
<keyword evidence="3" id="KW-1185">Reference proteome</keyword>
<dbReference type="Proteomes" id="UP000218069">
    <property type="component" value="Unassembled WGS sequence"/>
</dbReference>